<dbReference type="PANTHER" id="PTHR43540">
    <property type="entry name" value="PEROXYUREIDOACRYLATE/UREIDOACRYLATE AMIDOHYDROLASE-RELATED"/>
    <property type="match status" value="1"/>
</dbReference>
<dbReference type="Proteomes" id="UP001139353">
    <property type="component" value="Unassembled WGS sequence"/>
</dbReference>
<evidence type="ECO:0000256" key="1">
    <source>
        <dbReference type="ARBA" id="ARBA00022801"/>
    </source>
</evidence>
<dbReference type="Gene3D" id="3.40.50.850">
    <property type="entry name" value="Isochorismatase-like"/>
    <property type="match status" value="1"/>
</dbReference>
<dbReference type="RefSeq" id="WP_275680145.1">
    <property type="nucleotide sequence ID" value="NZ_JAJLJH010000001.1"/>
</dbReference>
<name>A0A9X1YGQ5_9BURK</name>
<reference evidence="3" key="1">
    <citation type="submission" date="2021-11" db="EMBL/GenBank/DDBJ databases">
        <title>BS-T2-15 a new species belonging to the Comamonadaceae family isolated from the soil of a French oak forest.</title>
        <authorList>
            <person name="Mieszkin S."/>
            <person name="Alain K."/>
        </authorList>
    </citation>
    <scope>NUCLEOTIDE SEQUENCE</scope>
    <source>
        <strain evidence="3">BS-T2-15</strain>
    </source>
</reference>
<sequence>MAIVRPGSRRVLLVVDVQVAVMKDGWEAPRVIANVAQAVERARAQGVPVLWVQHESEDMRYDSPGWQWVPELVPAAGEVRLFKKYTSSFEETPLELELGRLDASHIVLAGAQSNWCIRATAYGALDRGYDLTLVADAHTTDAIERGDGSVIEARAIVDDLNIAMTYVEYPGRKARAVAVGELAFD</sequence>
<dbReference type="InterPro" id="IPR000868">
    <property type="entry name" value="Isochorismatase-like_dom"/>
</dbReference>
<comment type="caution">
    <text evidence="3">The sequence shown here is derived from an EMBL/GenBank/DDBJ whole genome shotgun (WGS) entry which is preliminary data.</text>
</comment>
<accession>A0A9X1YGQ5</accession>
<dbReference type="Pfam" id="PF00857">
    <property type="entry name" value="Isochorismatase"/>
    <property type="match status" value="1"/>
</dbReference>
<evidence type="ECO:0000313" key="4">
    <source>
        <dbReference type="Proteomes" id="UP001139353"/>
    </source>
</evidence>
<gene>
    <name evidence="3" type="ORF">LPC04_00140</name>
</gene>
<evidence type="ECO:0000313" key="3">
    <source>
        <dbReference type="EMBL" id="MCK9684112.1"/>
    </source>
</evidence>
<evidence type="ECO:0000259" key="2">
    <source>
        <dbReference type="Pfam" id="PF00857"/>
    </source>
</evidence>
<dbReference type="GO" id="GO:0016787">
    <property type="term" value="F:hydrolase activity"/>
    <property type="evidence" value="ECO:0007669"/>
    <property type="project" value="UniProtKB-KW"/>
</dbReference>
<dbReference type="AlphaFoldDB" id="A0A9X1YGQ5"/>
<proteinExistence type="predicted"/>
<keyword evidence="1" id="KW-0378">Hydrolase</keyword>
<dbReference type="EMBL" id="JAJLJH010000001">
    <property type="protein sequence ID" value="MCK9684112.1"/>
    <property type="molecule type" value="Genomic_DNA"/>
</dbReference>
<dbReference type="SUPFAM" id="SSF52499">
    <property type="entry name" value="Isochorismatase-like hydrolases"/>
    <property type="match status" value="1"/>
</dbReference>
<dbReference type="InterPro" id="IPR050272">
    <property type="entry name" value="Isochorismatase-like_hydrls"/>
</dbReference>
<dbReference type="InterPro" id="IPR036380">
    <property type="entry name" value="Isochorismatase-like_sf"/>
</dbReference>
<feature type="domain" description="Isochorismatase-like" evidence="2">
    <location>
        <begin position="11"/>
        <end position="140"/>
    </location>
</feature>
<organism evidence="3 4">
    <name type="scientific">Scleromatobacter humisilvae</name>
    <dbReference type="NCBI Taxonomy" id="2897159"/>
    <lineage>
        <taxon>Bacteria</taxon>
        <taxon>Pseudomonadati</taxon>
        <taxon>Pseudomonadota</taxon>
        <taxon>Betaproteobacteria</taxon>
        <taxon>Burkholderiales</taxon>
        <taxon>Sphaerotilaceae</taxon>
        <taxon>Scleromatobacter</taxon>
    </lineage>
</organism>
<keyword evidence="4" id="KW-1185">Reference proteome</keyword>
<protein>
    <submittedName>
        <fullName evidence="3">Isochorismatase family protein</fullName>
    </submittedName>
</protein>